<protein>
    <submittedName>
        <fullName evidence="6">ShlB/FhaC/HecB family hemolysin secretion/activation protein</fullName>
    </submittedName>
</protein>
<keyword evidence="7" id="KW-1185">Reference proteome</keyword>
<accession>A0A5C4LBS2</accession>
<dbReference type="GO" id="GO:0098046">
    <property type="term" value="C:type V protein secretion system complex"/>
    <property type="evidence" value="ECO:0007669"/>
    <property type="project" value="TreeGrafter"/>
</dbReference>
<dbReference type="GO" id="GO:0046819">
    <property type="term" value="P:protein secretion by the type V secretion system"/>
    <property type="evidence" value="ECO:0007669"/>
    <property type="project" value="TreeGrafter"/>
</dbReference>
<dbReference type="PANTHER" id="PTHR34597">
    <property type="entry name" value="SLR1661 PROTEIN"/>
    <property type="match status" value="1"/>
</dbReference>
<feature type="domain" description="Polypeptide-transport-associated ShlB-type" evidence="5">
    <location>
        <begin position="97"/>
        <end position="153"/>
    </location>
</feature>
<keyword evidence="1" id="KW-0472">Membrane</keyword>
<dbReference type="Proteomes" id="UP000305267">
    <property type="component" value="Unassembled WGS sequence"/>
</dbReference>
<feature type="domain" description="Haemolysin activator HlyB C-terminal" evidence="4">
    <location>
        <begin position="217"/>
        <end position="502"/>
    </location>
</feature>
<dbReference type="InterPro" id="IPR013686">
    <property type="entry name" value="Polypept-transport_assoc_ShlB"/>
</dbReference>
<sequence>MDERSRRRGGRPGWAWHVGGACLGVLAALGSGPARAQTASQITPPWFSPPLQRQGGAILIPEGQGPEAPAGAENLSVRVRRLDVQGGLPPLAGLTDALQARLSGRAVSAAEIFAAARELEQAYAAAGFALVRVVLPTQQLRDDGDVRLLVVDGIVERIDVSALPPEIRGRVAAILAPLVGTRGLTLTLLERKLLLAGDTPGTVLRSTLAPGRAAGASVLVVEARYKAVTGFTGIDNGLADSLGRYTASLGFDFNSPTGNGEVLYVRSFGLPITGGSAAFLGADPRNRALATGLILPLGTDGLTLTLEATDTRTTPRALPGTVGFASEFSRYSARLRYPLVRSRDFTLNTEAAFDAQEERVNIRVPVEAPFSLDRLRVARGATDLLWFLPTEGVLTGRLGASFGLDGLGARNAPPLGATLPALSRQGARPEFQKLEAALSLTQPLAEHLTLDVRARAQTSFNQALARSEQIGIANLSGLSAFDSGLLQGDEGFVTRGELQFPFIVPVTLPFGLPSIPALQGSGLPPADQTPGAVVLSPYGFGAYGLVRQQLPTALERPMVRGLSYGVGLRIAAAPSFSFTNAAVTVEYGRSARSDRLPTDNRLTFSVALQF</sequence>
<keyword evidence="2" id="KW-0812">Transmembrane</keyword>
<evidence type="ECO:0000256" key="3">
    <source>
        <dbReference type="ARBA" id="ARBA00023237"/>
    </source>
</evidence>
<keyword evidence="1" id="KW-1134">Transmembrane beta strand</keyword>
<dbReference type="PANTHER" id="PTHR34597:SF3">
    <property type="entry name" value="OUTER MEMBRANE TRANSPORTER CDIB"/>
    <property type="match status" value="1"/>
</dbReference>
<dbReference type="EMBL" id="VDDA01000015">
    <property type="protein sequence ID" value="TNC09918.1"/>
    <property type="molecule type" value="Genomic_DNA"/>
</dbReference>
<name>A0A5C4LBS2_9HYPH</name>
<evidence type="ECO:0000256" key="1">
    <source>
        <dbReference type="ARBA" id="ARBA00022452"/>
    </source>
</evidence>
<organism evidence="6 7">
    <name type="scientific">Methylobacterium terricola</name>
    <dbReference type="NCBI Taxonomy" id="2583531"/>
    <lineage>
        <taxon>Bacteria</taxon>
        <taxon>Pseudomonadati</taxon>
        <taxon>Pseudomonadota</taxon>
        <taxon>Alphaproteobacteria</taxon>
        <taxon>Hyphomicrobiales</taxon>
        <taxon>Methylobacteriaceae</taxon>
        <taxon>Methylobacterium</taxon>
    </lineage>
</organism>
<evidence type="ECO:0000259" key="5">
    <source>
        <dbReference type="Pfam" id="PF08479"/>
    </source>
</evidence>
<dbReference type="InterPro" id="IPR005565">
    <property type="entry name" value="Hemolysn_activator_HlyB_C"/>
</dbReference>
<evidence type="ECO:0000259" key="4">
    <source>
        <dbReference type="Pfam" id="PF03865"/>
    </source>
</evidence>
<dbReference type="InterPro" id="IPR051544">
    <property type="entry name" value="TPS_OM_transporter"/>
</dbReference>
<dbReference type="AlphaFoldDB" id="A0A5C4LBS2"/>
<dbReference type="OrthoDB" id="7497550at2"/>
<dbReference type="Gene3D" id="3.10.20.310">
    <property type="entry name" value="membrane protein fhac"/>
    <property type="match status" value="1"/>
</dbReference>
<evidence type="ECO:0000313" key="6">
    <source>
        <dbReference type="EMBL" id="TNC09918.1"/>
    </source>
</evidence>
<proteinExistence type="predicted"/>
<comment type="caution">
    <text evidence="6">The sequence shown here is derived from an EMBL/GenBank/DDBJ whole genome shotgun (WGS) entry which is preliminary data.</text>
</comment>
<reference evidence="6 7" key="1">
    <citation type="submission" date="2019-06" db="EMBL/GenBank/DDBJ databases">
        <title>Genome of Methylobacterium sp. 17Sr1-39.</title>
        <authorList>
            <person name="Seo T."/>
        </authorList>
    </citation>
    <scope>NUCLEOTIDE SEQUENCE [LARGE SCALE GENOMIC DNA]</scope>
    <source>
        <strain evidence="6 7">17Sr1-39</strain>
    </source>
</reference>
<keyword evidence="3" id="KW-0998">Cell outer membrane</keyword>
<dbReference type="Gene3D" id="2.40.160.50">
    <property type="entry name" value="membrane protein fhac: a member of the omp85/tpsb transporter family"/>
    <property type="match status" value="1"/>
</dbReference>
<evidence type="ECO:0000313" key="7">
    <source>
        <dbReference type="Proteomes" id="UP000305267"/>
    </source>
</evidence>
<dbReference type="RefSeq" id="WP_139038545.1">
    <property type="nucleotide sequence ID" value="NZ_VDDA01000015.1"/>
</dbReference>
<dbReference type="Pfam" id="PF08479">
    <property type="entry name" value="POTRA_2"/>
    <property type="match status" value="1"/>
</dbReference>
<evidence type="ECO:0000256" key="2">
    <source>
        <dbReference type="ARBA" id="ARBA00022692"/>
    </source>
</evidence>
<dbReference type="GO" id="GO:0008320">
    <property type="term" value="F:protein transmembrane transporter activity"/>
    <property type="evidence" value="ECO:0007669"/>
    <property type="project" value="TreeGrafter"/>
</dbReference>
<gene>
    <name evidence="6" type="ORF">FF100_25355</name>
</gene>
<dbReference type="PROSITE" id="PS51257">
    <property type="entry name" value="PROKAR_LIPOPROTEIN"/>
    <property type="match status" value="1"/>
</dbReference>
<dbReference type="Pfam" id="PF03865">
    <property type="entry name" value="ShlB"/>
    <property type="match status" value="1"/>
</dbReference>